<dbReference type="Proteomes" id="UP001175097">
    <property type="component" value="Unassembled WGS sequence"/>
</dbReference>
<feature type="region of interest" description="Disordered" evidence="1">
    <location>
        <begin position="1"/>
        <end position="47"/>
    </location>
</feature>
<evidence type="ECO:0000313" key="3">
    <source>
        <dbReference type="Proteomes" id="UP001175097"/>
    </source>
</evidence>
<dbReference type="RefSeq" id="WP_301245691.1">
    <property type="nucleotide sequence ID" value="NZ_JAROCC010000020.1"/>
</dbReference>
<organism evidence="2 3">
    <name type="scientific">Sporosarcina highlanderae</name>
    <dbReference type="NCBI Taxonomy" id="3035916"/>
    <lineage>
        <taxon>Bacteria</taxon>
        <taxon>Bacillati</taxon>
        <taxon>Bacillota</taxon>
        <taxon>Bacilli</taxon>
        <taxon>Bacillales</taxon>
        <taxon>Caryophanaceae</taxon>
        <taxon>Sporosarcina</taxon>
    </lineage>
</organism>
<sequence>MDISKELQEKIIRDAGKTPEDFERDVEEAKENQPKTQDELASLKKRQDETENAVLMLIDMTLMGGM</sequence>
<evidence type="ECO:0000313" key="2">
    <source>
        <dbReference type="EMBL" id="MDN4609113.1"/>
    </source>
</evidence>
<protein>
    <submittedName>
        <fullName evidence="2">Uncharacterized protein</fullName>
    </submittedName>
</protein>
<proteinExistence type="predicted"/>
<reference evidence="2" key="1">
    <citation type="submission" date="2023-03" db="EMBL/GenBank/DDBJ databases">
        <title>MT1 and MT2 Draft Genomes of Novel Species.</title>
        <authorList>
            <person name="Venkateswaran K."/>
        </authorList>
    </citation>
    <scope>NUCLEOTIDE SEQUENCE</scope>
    <source>
        <strain evidence="2">F6_3S_P_2</strain>
    </source>
</reference>
<accession>A0ABT8JVA9</accession>
<gene>
    <name evidence="2" type="ORF">P5G49_16750</name>
</gene>
<name>A0ABT8JVA9_9BACL</name>
<evidence type="ECO:0000256" key="1">
    <source>
        <dbReference type="SAM" id="MobiDB-lite"/>
    </source>
</evidence>
<dbReference type="EMBL" id="JAROCC010000020">
    <property type="protein sequence ID" value="MDN4609113.1"/>
    <property type="molecule type" value="Genomic_DNA"/>
</dbReference>
<keyword evidence="3" id="KW-1185">Reference proteome</keyword>
<comment type="caution">
    <text evidence="2">The sequence shown here is derived from an EMBL/GenBank/DDBJ whole genome shotgun (WGS) entry which is preliminary data.</text>
</comment>